<name>A0A2P1CBZ0_9CAUD</name>
<protein>
    <submittedName>
        <fullName evidence="1">Minor tail protein</fullName>
    </submittedName>
</protein>
<evidence type="ECO:0000313" key="1">
    <source>
        <dbReference type="EMBL" id="AVJ48758.1"/>
    </source>
</evidence>
<dbReference type="EMBL" id="MG812496">
    <property type="protein sequence ID" value="AVJ48758.1"/>
    <property type="molecule type" value="Genomic_DNA"/>
</dbReference>
<organism evidence="1 2">
    <name type="scientific">Gordonia phage SallySpecial</name>
    <dbReference type="NCBI Taxonomy" id="2079570"/>
    <lineage>
        <taxon>Viruses</taxon>
        <taxon>Duplodnaviria</taxon>
        <taxon>Heunggongvirae</taxon>
        <taxon>Uroviricota</taxon>
        <taxon>Caudoviricetes</taxon>
        <taxon>Emperorvirus</taxon>
        <taxon>Emperorvirus sallyspecial</taxon>
    </lineage>
</organism>
<keyword evidence="2" id="KW-1185">Reference proteome</keyword>
<proteinExistence type="predicted"/>
<sequence length="117" mass="11865">MAGLDVAAAVEAVRADLAGAGLTAAADPRALNPPCVWLSATSIALDRLEGATVRVDCYLIAPDHGADRALVTLSDMLTRALEVITPVTDPSLNEAVALPAGGGPMPAFRLSADVTLC</sequence>
<gene>
    <name evidence="1" type="ORF">SEA_SALLYSPECIAL_10</name>
</gene>
<dbReference type="Proteomes" id="UP000241541">
    <property type="component" value="Segment"/>
</dbReference>
<evidence type="ECO:0000313" key="2">
    <source>
        <dbReference type="Proteomes" id="UP000241541"/>
    </source>
</evidence>
<reference evidence="1 2" key="1">
    <citation type="submission" date="2018-01" db="EMBL/GenBank/DDBJ databases">
        <authorList>
            <person name="Gaut B.S."/>
            <person name="Morton B.R."/>
            <person name="Clegg M.T."/>
            <person name="Duvall M.R."/>
        </authorList>
    </citation>
    <scope>NUCLEOTIDE SEQUENCE [LARGE SCALE GENOMIC DNA]</scope>
</reference>
<accession>A0A2P1CBZ0</accession>